<sequence length="311" mass="35824">MLNMKKIKITATAESIEQVKALVAAGIDRIYVGEKDYALRLPHTFTYDDLREIAQIVHEAGKELTVAANALMHQEMMDNIKPFLELMKEIKVDYLVVGDAGVFYVNKRDGYHFKLIYDTSVFVTSSRQINFWGQHGAVEAVLAREIPSEELFAMSENLEIPAEILVYGASVIHHSKRPLLQNYYNFTHIDDEKTRERGLFLAEPDDPASHYSIYEDQHGTHIFMNNDIDLMTKLSDLVEHNYFNWKLDGIYCPGQHFVEIAKAFVTARDLIQADKFSQAQAFLLDEEIRKWHPQNRGLDTGFYDFDPNLVK</sequence>
<comment type="caution">
    <text evidence="1">The sequence shown here is derived from an EMBL/GenBank/DDBJ whole genome shotgun (WGS) entry which is preliminary data.</text>
</comment>
<dbReference type="STRING" id="764298.STRMA_0290"/>
<keyword evidence="1" id="KW-0378">Hydrolase</keyword>
<proteinExistence type="predicted"/>
<dbReference type="PANTHER" id="PTHR30217:SF12">
    <property type="entry name" value="U32 FAMILY PEPTIDASE"/>
    <property type="match status" value="1"/>
</dbReference>
<name>G5JYM8_9STRE</name>
<dbReference type="EC" id="3.4.-.-" evidence="1"/>
<accession>G5JYM8</accession>
<dbReference type="InterPro" id="IPR051454">
    <property type="entry name" value="RNA/ubiquinone_mod_enzymes"/>
</dbReference>
<organism evidence="1 2">
    <name type="scientific">Streptococcus macacae NCTC 11558</name>
    <dbReference type="NCBI Taxonomy" id="764298"/>
    <lineage>
        <taxon>Bacteria</taxon>
        <taxon>Bacillati</taxon>
        <taxon>Bacillota</taxon>
        <taxon>Bacilli</taxon>
        <taxon>Lactobacillales</taxon>
        <taxon>Streptococcaceae</taxon>
        <taxon>Streptococcus</taxon>
    </lineage>
</organism>
<protein>
    <submittedName>
        <fullName evidence="1">Peptidase, U32 family</fullName>
        <ecNumber evidence="1">3.4.-.-</ecNumber>
    </submittedName>
</protein>
<dbReference type="EMBL" id="AEUW02000001">
    <property type="protein sequence ID" value="EHJ51637.1"/>
    <property type="molecule type" value="Genomic_DNA"/>
</dbReference>
<gene>
    <name evidence="1" type="ORF">STRMA_0290</name>
</gene>
<evidence type="ECO:0000313" key="2">
    <source>
        <dbReference type="Proteomes" id="UP000003573"/>
    </source>
</evidence>
<dbReference type="GO" id="GO:0016787">
    <property type="term" value="F:hydrolase activity"/>
    <property type="evidence" value="ECO:0007669"/>
    <property type="project" value="UniProtKB-KW"/>
</dbReference>
<dbReference type="Pfam" id="PF01136">
    <property type="entry name" value="Peptidase_U32"/>
    <property type="match status" value="1"/>
</dbReference>
<dbReference type="InterPro" id="IPR001539">
    <property type="entry name" value="Peptidase_U32"/>
</dbReference>
<keyword evidence="2" id="KW-1185">Reference proteome</keyword>
<evidence type="ECO:0000313" key="1">
    <source>
        <dbReference type="EMBL" id="EHJ51637.1"/>
    </source>
</evidence>
<reference evidence="1 2" key="1">
    <citation type="journal article" date="2014" name="Int. J. Syst. Evol. Microbiol.">
        <title>Phylogenomics and the dynamic genome evolution of the genus Streptococcus.</title>
        <authorList>
            <consortium name="The Broad Institute Genome Sequencing Platform"/>
            <person name="Richards V.P."/>
            <person name="Palmer S.R."/>
            <person name="Pavinski Bitar P.D."/>
            <person name="Qin X."/>
            <person name="Weinstock G.M."/>
            <person name="Highlander S.K."/>
            <person name="Town C.D."/>
            <person name="Burne R.A."/>
            <person name="Stanhope M.J."/>
        </authorList>
    </citation>
    <scope>NUCLEOTIDE SEQUENCE [LARGE SCALE GENOMIC DNA]</scope>
    <source>
        <strain evidence="1 2">NCTC 11558</strain>
    </source>
</reference>
<dbReference type="Proteomes" id="UP000003573">
    <property type="component" value="Unassembled WGS sequence"/>
</dbReference>
<dbReference type="AlphaFoldDB" id="G5JYM8"/>
<dbReference type="PANTHER" id="PTHR30217">
    <property type="entry name" value="PEPTIDASE U32 FAMILY"/>
    <property type="match status" value="1"/>
</dbReference>
<dbReference type="eggNOG" id="COG0826">
    <property type="taxonomic scope" value="Bacteria"/>
</dbReference>